<keyword evidence="5" id="KW-0863">Zinc-finger</keyword>
<keyword evidence="4" id="KW-0479">Metal-binding</keyword>
<dbReference type="GO" id="GO:0005634">
    <property type="term" value="C:nucleus"/>
    <property type="evidence" value="ECO:0007669"/>
    <property type="project" value="UniProtKB-SubCell"/>
</dbReference>
<comment type="subcellular location">
    <subcellularLocation>
        <location evidence="1">Nucleus</location>
    </subcellularLocation>
</comment>
<keyword evidence="7" id="KW-0539">Nucleus</keyword>
<evidence type="ECO:0000256" key="10">
    <source>
        <dbReference type="SAM" id="MobiDB-lite"/>
    </source>
</evidence>
<dbReference type="STRING" id="40998.A0A2P8A0X7"/>
<feature type="compositionally biased region" description="Low complexity" evidence="10">
    <location>
        <begin position="59"/>
        <end position="73"/>
    </location>
</feature>
<dbReference type="GO" id="GO:0007064">
    <property type="term" value="P:mitotic sister chromatid cohesion"/>
    <property type="evidence" value="ECO:0007669"/>
    <property type="project" value="TreeGrafter"/>
</dbReference>
<feature type="domain" description="N-acetyltransferase ESCO zinc-finger" evidence="11">
    <location>
        <begin position="147"/>
        <end position="184"/>
    </location>
</feature>
<evidence type="ECO:0000256" key="2">
    <source>
        <dbReference type="ARBA" id="ARBA00005816"/>
    </source>
</evidence>
<keyword evidence="9" id="KW-0012">Acyltransferase</keyword>
<feature type="compositionally biased region" description="Pro residues" evidence="10">
    <location>
        <begin position="86"/>
        <end position="97"/>
    </location>
</feature>
<comment type="caution">
    <text evidence="13">The sequence shown here is derived from an EMBL/GenBank/DDBJ whole genome shotgun (WGS) entry which is preliminary data.</text>
</comment>
<evidence type="ECO:0000256" key="5">
    <source>
        <dbReference type="ARBA" id="ARBA00022771"/>
    </source>
</evidence>
<evidence type="ECO:0000256" key="9">
    <source>
        <dbReference type="ARBA" id="ARBA00023315"/>
    </source>
</evidence>
<dbReference type="AlphaFoldDB" id="A0A2P8A0X7"/>
<accession>A0A2P8A0X7</accession>
<name>A0A2P8A0X7_9PEZI</name>
<evidence type="ECO:0000313" key="14">
    <source>
        <dbReference type="Proteomes" id="UP000243723"/>
    </source>
</evidence>
<dbReference type="InterPro" id="IPR028005">
    <property type="entry name" value="AcTrfase_ESCO_Znf_dom"/>
</dbReference>
<dbReference type="GO" id="GO:0008270">
    <property type="term" value="F:zinc ion binding"/>
    <property type="evidence" value="ECO:0007669"/>
    <property type="project" value="UniProtKB-KW"/>
</dbReference>
<evidence type="ECO:0000256" key="7">
    <source>
        <dbReference type="ARBA" id="ARBA00023242"/>
    </source>
</evidence>
<keyword evidence="14" id="KW-1185">Reference proteome</keyword>
<keyword evidence="8" id="KW-0131">Cell cycle</keyword>
<reference evidence="13 14" key="1">
    <citation type="submission" date="2017-05" db="EMBL/GenBank/DDBJ databases">
        <title>Draft genome sequence of Elsinoe australis.</title>
        <authorList>
            <person name="Cheng Q."/>
        </authorList>
    </citation>
    <scope>NUCLEOTIDE SEQUENCE [LARGE SCALE GENOMIC DNA]</scope>
    <source>
        <strain evidence="13 14">NL1</strain>
    </source>
</reference>
<organism evidence="13 14">
    <name type="scientific">Elsinoe australis</name>
    <dbReference type="NCBI Taxonomy" id="40998"/>
    <lineage>
        <taxon>Eukaryota</taxon>
        <taxon>Fungi</taxon>
        <taxon>Dikarya</taxon>
        <taxon>Ascomycota</taxon>
        <taxon>Pezizomycotina</taxon>
        <taxon>Dothideomycetes</taxon>
        <taxon>Dothideomycetidae</taxon>
        <taxon>Myriangiales</taxon>
        <taxon>Elsinoaceae</taxon>
        <taxon>Elsinoe</taxon>
    </lineage>
</organism>
<dbReference type="PANTHER" id="PTHR45884">
    <property type="entry name" value="N-ACETYLTRANSFERASE ECO"/>
    <property type="match status" value="1"/>
</dbReference>
<feature type="region of interest" description="Disordered" evidence="10">
    <location>
        <begin position="1"/>
        <end position="128"/>
    </location>
</feature>
<comment type="similarity">
    <text evidence="2">Belongs to the acetyltransferase family. ECO subfamily.</text>
</comment>
<dbReference type="PANTHER" id="PTHR45884:SF2">
    <property type="entry name" value="N-ACETYLTRANSFERASE ECO"/>
    <property type="match status" value="1"/>
</dbReference>
<gene>
    <name evidence="13" type="ORF">B9Z65_7902</name>
</gene>
<dbReference type="InterPro" id="IPR028009">
    <property type="entry name" value="ESCO_Acetyltransf_dom"/>
</dbReference>
<dbReference type="Proteomes" id="UP000243723">
    <property type="component" value="Unassembled WGS sequence"/>
</dbReference>
<dbReference type="Pfam" id="PF13880">
    <property type="entry name" value="Acetyltransf_13"/>
    <property type="match status" value="1"/>
</dbReference>
<dbReference type="Pfam" id="PF13878">
    <property type="entry name" value="zf-C2H2_3"/>
    <property type="match status" value="1"/>
</dbReference>
<dbReference type="EMBL" id="NHZQ01000087">
    <property type="protein sequence ID" value="PSK54096.1"/>
    <property type="molecule type" value="Genomic_DNA"/>
</dbReference>
<proteinExistence type="inferred from homology"/>
<evidence type="ECO:0000256" key="4">
    <source>
        <dbReference type="ARBA" id="ARBA00022723"/>
    </source>
</evidence>
<evidence type="ECO:0000256" key="8">
    <source>
        <dbReference type="ARBA" id="ARBA00023306"/>
    </source>
</evidence>
<keyword evidence="6" id="KW-0862">Zinc</keyword>
<sequence length="388" mass="43411">MADKPIKSRVLKTYSRARKRPASNSQDEENTKRRRVIDELSITRPKPRPFSTMEAWLQSSRTSTPTSDLPSSDGAIFSDNPAEPTATPPSSPPPLLPALPSVAVTESDPTACNESEDRTDPLRPISSNLRRSANPALKKAIESQMLQMQINLGANLQKTCKDCGMTYVRSSTEDSALHDKYHTRDLNGVDLGKPFRKWAETRQVWRGRDGALVVPVDRTDKNFERRKACEVLDIVQTELGAVDIGEQELWSRLTEGYGIEAEQRGRYRAFMYVVGLKCVGLCLAKHIRTARRVVEHVRTDADEGFENRGLLVSEEVENAMVGISRIWTSKSHRGRGVAGLMLDCVARNFHPKGPVQKTQIAFSQPTTSGTALARRWMGQEYGWLVYVD</sequence>
<evidence type="ECO:0000256" key="3">
    <source>
        <dbReference type="ARBA" id="ARBA00022679"/>
    </source>
</evidence>
<evidence type="ECO:0000256" key="1">
    <source>
        <dbReference type="ARBA" id="ARBA00004123"/>
    </source>
</evidence>
<evidence type="ECO:0000259" key="11">
    <source>
        <dbReference type="Pfam" id="PF13878"/>
    </source>
</evidence>
<dbReference type="GO" id="GO:0000785">
    <property type="term" value="C:chromatin"/>
    <property type="evidence" value="ECO:0007669"/>
    <property type="project" value="TreeGrafter"/>
</dbReference>
<evidence type="ECO:0000313" key="13">
    <source>
        <dbReference type="EMBL" id="PSK54096.1"/>
    </source>
</evidence>
<evidence type="ECO:0000259" key="12">
    <source>
        <dbReference type="Pfam" id="PF13880"/>
    </source>
</evidence>
<dbReference type="GO" id="GO:0061733">
    <property type="term" value="F:protein-lysine-acetyltransferase activity"/>
    <property type="evidence" value="ECO:0007669"/>
    <property type="project" value="TreeGrafter"/>
</dbReference>
<evidence type="ECO:0000256" key="6">
    <source>
        <dbReference type="ARBA" id="ARBA00022833"/>
    </source>
</evidence>
<keyword evidence="3" id="KW-0808">Transferase</keyword>
<feature type="domain" description="N-acetyltransferase ESCO acetyl-transferase" evidence="12">
    <location>
        <begin position="318"/>
        <end position="386"/>
    </location>
</feature>
<protein>
    <submittedName>
        <fullName evidence="13">Uncharacterized protein</fullName>
    </submittedName>
</protein>
<feature type="compositionally biased region" description="Basic residues" evidence="10">
    <location>
        <begin position="7"/>
        <end position="21"/>
    </location>
</feature>
<dbReference type="OrthoDB" id="428854at2759"/>